<keyword evidence="10" id="KW-0804">Transcription</keyword>
<dbReference type="GO" id="GO:0005667">
    <property type="term" value="C:transcription regulator complex"/>
    <property type="evidence" value="ECO:0007669"/>
    <property type="project" value="TreeGrafter"/>
</dbReference>
<evidence type="ECO:0000256" key="8">
    <source>
        <dbReference type="ARBA" id="ARBA00023015"/>
    </source>
</evidence>
<evidence type="ECO:0000313" key="15">
    <source>
        <dbReference type="Proteomes" id="UP001162480"/>
    </source>
</evidence>
<dbReference type="Proteomes" id="UP001162480">
    <property type="component" value="Chromosome 24"/>
</dbReference>
<feature type="domain" description="C2H2-type" evidence="13">
    <location>
        <begin position="63"/>
        <end position="89"/>
    </location>
</feature>
<keyword evidence="5" id="KW-0677">Repeat</keyword>
<dbReference type="Gene3D" id="3.30.160.60">
    <property type="entry name" value="Classic Zinc Finger"/>
    <property type="match status" value="4"/>
</dbReference>
<dbReference type="AlphaFoldDB" id="A0AA36BSL3"/>
<dbReference type="GO" id="GO:0000785">
    <property type="term" value="C:chromatin"/>
    <property type="evidence" value="ECO:0007669"/>
    <property type="project" value="TreeGrafter"/>
</dbReference>
<evidence type="ECO:0000313" key="14">
    <source>
        <dbReference type="EMBL" id="CAI9739848.1"/>
    </source>
</evidence>
<dbReference type="PANTHER" id="PTHR14003">
    <property type="entry name" value="TRANSCRIPTIONAL REPRESSOR PROTEIN YY"/>
    <property type="match status" value="1"/>
</dbReference>
<dbReference type="SMART" id="SM00355">
    <property type="entry name" value="ZnF_C2H2"/>
    <property type="match status" value="4"/>
</dbReference>
<accession>A0AA36BSL3</accession>
<evidence type="ECO:0000256" key="5">
    <source>
        <dbReference type="ARBA" id="ARBA00022737"/>
    </source>
</evidence>
<dbReference type="EMBL" id="OX597837">
    <property type="protein sequence ID" value="CAI9739848.1"/>
    <property type="molecule type" value="Genomic_DNA"/>
</dbReference>
<evidence type="ECO:0000256" key="11">
    <source>
        <dbReference type="ARBA" id="ARBA00023242"/>
    </source>
</evidence>
<dbReference type="Pfam" id="PF00096">
    <property type="entry name" value="zf-C2H2"/>
    <property type="match status" value="2"/>
</dbReference>
<dbReference type="GO" id="GO:0000978">
    <property type="term" value="F:RNA polymerase II cis-regulatory region sequence-specific DNA binding"/>
    <property type="evidence" value="ECO:0007669"/>
    <property type="project" value="TreeGrafter"/>
</dbReference>
<keyword evidence="6 12" id="KW-0863">Zinc-finger</keyword>
<dbReference type="SUPFAM" id="SSF57667">
    <property type="entry name" value="beta-beta-alpha zinc fingers"/>
    <property type="match status" value="2"/>
</dbReference>
<dbReference type="PROSITE" id="PS50157">
    <property type="entry name" value="ZINC_FINGER_C2H2_2"/>
    <property type="match status" value="4"/>
</dbReference>
<comment type="function">
    <text evidence="1">May be involved in transcriptional regulation.</text>
</comment>
<keyword evidence="11" id="KW-0539">Nucleus</keyword>
<evidence type="ECO:0000256" key="10">
    <source>
        <dbReference type="ARBA" id="ARBA00023163"/>
    </source>
</evidence>
<evidence type="ECO:0000256" key="2">
    <source>
        <dbReference type="ARBA" id="ARBA00004123"/>
    </source>
</evidence>
<evidence type="ECO:0000256" key="6">
    <source>
        <dbReference type="ARBA" id="ARBA00022771"/>
    </source>
</evidence>
<keyword evidence="4" id="KW-0479">Metal-binding</keyword>
<comment type="subcellular location">
    <subcellularLocation>
        <location evidence="2">Nucleus</location>
    </subcellularLocation>
</comment>
<evidence type="ECO:0000256" key="3">
    <source>
        <dbReference type="ARBA" id="ARBA00006991"/>
    </source>
</evidence>
<feature type="domain" description="C2H2-type" evidence="13">
    <location>
        <begin position="146"/>
        <end position="173"/>
    </location>
</feature>
<evidence type="ECO:0000256" key="1">
    <source>
        <dbReference type="ARBA" id="ARBA00003767"/>
    </source>
</evidence>
<name>A0AA36BSL3_OCTVU</name>
<evidence type="ECO:0000256" key="7">
    <source>
        <dbReference type="ARBA" id="ARBA00022833"/>
    </source>
</evidence>
<comment type="similarity">
    <text evidence="3">Belongs to the krueppel C2H2-type zinc-finger protein family.</text>
</comment>
<keyword evidence="9" id="KW-0238">DNA-binding</keyword>
<organism evidence="14 15">
    <name type="scientific">Octopus vulgaris</name>
    <name type="common">Common octopus</name>
    <dbReference type="NCBI Taxonomy" id="6645"/>
    <lineage>
        <taxon>Eukaryota</taxon>
        <taxon>Metazoa</taxon>
        <taxon>Spiralia</taxon>
        <taxon>Lophotrochozoa</taxon>
        <taxon>Mollusca</taxon>
        <taxon>Cephalopoda</taxon>
        <taxon>Coleoidea</taxon>
        <taxon>Octopodiformes</taxon>
        <taxon>Octopoda</taxon>
        <taxon>Incirrata</taxon>
        <taxon>Octopodidae</taxon>
        <taxon>Octopus</taxon>
    </lineage>
</organism>
<dbReference type="PANTHER" id="PTHR14003:SF23">
    <property type="entry name" value="ZINC FINGER PROTEIN 143"/>
    <property type="match status" value="1"/>
</dbReference>
<feature type="domain" description="C2H2-type" evidence="13">
    <location>
        <begin position="118"/>
        <end position="145"/>
    </location>
</feature>
<keyword evidence="8" id="KW-0805">Transcription regulation</keyword>
<feature type="domain" description="C2H2-type" evidence="13">
    <location>
        <begin position="90"/>
        <end position="117"/>
    </location>
</feature>
<evidence type="ECO:0000256" key="4">
    <source>
        <dbReference type="ARBA" id="ARBA00022723"/>
    </source>
</evidence>
<dbReference type="FunFam" id="3.30.160.60:FF:001134">
    <property type="entry name" value="Zinc finger protein 70"/>
    <property type="match status" value="1"/>
</dbReference>
<sequence length="181" mass="21064">MYRRIYICRNKISKGKGEKASVYIGEHRNMENKLNYKTQSKKIDFSETAHLRSHKHTQTSEKSYCDICGKLFTRKNIAVHKRSHTGEKPYRCDICGKTFSQSCAVIKHKRTHTGDKPYRCEICGKSFSESHNLSRHRRIHTGEKPFCCQICGTSFTLNHHLTRHKHTHTGDTSSIFSIYKD</sequence>
<evidence type="ECO:0000256" key="9">
    <source>
        <dbReference type="ARBA" id="ARBA00023125"/>
    </source>
</evidence>
<proteinExistence type="inferred from homology"/>
<evidence type="ECO:0000256" key="12">
    <source>
        <dbReference type="PROSITE-ProRule" id="PRU00042"/>
    </source>
</evidence>
<reference evidence="14" key="1">
    <citation type="submission" date="2023-08" db="EMBL/GenBank/DDBJ databases">
        <authorList>
            <person name="Alioto T."/>
            <person name="Alioto T."/>
            <person name="Gomez Garrido J."/>
        </authorList>
    </citation>
    <scope>NUCLEOTIDE SEQUENCE</scope>
</reference>
<keyword evidence="7" id="KW-0862">Zinc</keyword>
<keyword evidence="15" id="KW-1185">Reference proteome</keyword>
<gene>
    <name evidence="14" type="ORF">OCTVUL_1B006168</name>
</gene>
<dbReference type="FunFam" id="3.30.160.60:FF:000557">
    <property type="entry name" value="zinc finger and SCAN domain-containing protein 29"/>
    <property type="match status" value="1"/>
</dbReference>
<dbReference type="PROSITE" id="PS00028">
    <property type="entry name" value="ZINC_FINGER_C2H2_1"/>
    <property type="match status" value="3"/>
</dbReference>
<dbReference type="GO" id="GO:0031519">
    <property type="term" value="C:PcG protein complex"/>
    <property type="evidence" value="ECO:0007669"/>
    <property type="project" value="TreeGrafter"/>
</dbReference>
<protein>
    <submittedName>
        <fullName evidence="14">Zinc finger 239-like isoform X2</fullName>
    </submittedName>
</protein>
<dbReference type="InterPro" id="IPR013087">
    <property type="entry name" value="Znf_C2H2_type"/>
</dbReference>
<dbReference type="GO" id="GO:0000981">
    <property type="term" value="F:DNA-binding transcription factor activity, RNA polymerase II-specific"/>
    <property type="evidence" value="ECO:0007669"/>
    <property type="project" value="TreeGrafter"/>
</dbReference>
<dbReference type="GO" id="GO:0008270">
    <property type="term" value="F:zinc ion binding"/>
    <property type="evidence" value="ECO:0007669"/>
    <property type="project" value="UniProtKB-KW"/>
</dbReference>
<dbReference type="InterPro" id="IPR036236">
    <property type="entry name" value="Znf_C2H2_sf"/>
</dbReference>
<evidence type="ECO:0000259" key="13">
    <source>
        <dbReference type="PROSITE" id="PS50157"/>
    </source>
</evidence>
<dbReference type="FunFam" id="3.30.160.60:FF:002343">
    <property type="entry name" value="Zinc finger protein 33A"/>
    <property type="match status" value="1"/>
</dbReference>